<comment type="catalytic activity">
    <reaction evidence="14">
        <text>a ubiquinone + NADH + 5 H(+)(in) = a ubiquinol + NAD(+) + 4 H(+)(out)</text>
        <dbReference type="Rhea" id="RHEA:29091"/>
        <dbReference type="Rhea" id="RHEA-COMP:9565"/>
        <dbReference type="Rhea" id="RHEA-COMP:9566"/>
        <dbReference type="ChEBI" id="CHEBI:15378"/>
        <dbReference type="ChEBI" id="CHEBI:16389"/>
        <dbReference type="ChEBI" id="CHEBI:17976"/>
        <dbReference type="ChEBI" id="CHEBI:57540"/>
        <dbReference type="ChEBI" id="CHEBI:57945"/>
        <dbReference type="EC" id="7.1.1.2"/>
    </reaction>
    <physiologicalReaction direction="left-to-right" evidence="14">
        <dbReference type="Rhea" id="RHEA:29092"/>
    </physiologicalReaction>
</comment>
<evidence type="ECO:0000256" key="11">
    <source>
        <dbReference type="ARBA" id="ARBA00023014"/>
    </source>
</evidence>
<keyword evidence="8 15" id="KW-0479">Metal-binding</keyword>
<evidence type="ECO:0000256" key="13">
    <source>
        <dbReference type="ARBA" id="ARBA00046881"/>
    </source>
</evidence>
<keyword evidence="12 15" id="KW-0520">NAD</keyword>
<comment type="subunit">
    <text evidence="13">Core subunit of respiratory chain NADH dehydrogenase (Complex I) which is composed of 45 different subunits. This is a component of the flavoprotein-sulfur (FP) fragment of the enzyme. Interacts with RAB5IF.</text>
</comment>
<dbReference type="GO" id="GO:0006120">
    <property type="term" value="P:mitochondrial electron transport, NADH to ubiquinone"/>
    <property type="evidence" value="ECO:0007669"/>
    <property type="project" value="UniProtKB-ARBA"/>
</dbReference>
<evidence type="ECO:0000256" key="9">
    <source>
        <dbReference type="ARBA" id="ARBA00022967"/>
    </source>
</evidence>
<dbReference type="NCBIfam" id="TIGR01959">
    <property type="entry name" value="nuoF_fam"/>
    <property type="match status" value="1"/>
</dbReference>
<dbReference type="AlphaFoldDB" id="A0A8X6LSM6"/>
<reference evidence="17" key="1">
    <citation type="submission" date="2020-07" db="EMBL/GenBank/DDBJ databases">
        <title>Multicomponent nature underlies the extraordinary mechanical properties of spider dragline silk.</title>
        <authorList>
            <person name="Kono N."/>
            <person name="Nakamura H."/>
            <person name="Mori M."/>
            <person name="Yoshida Y."/>
            <person name="Ohtoshi R."/>
            <person name="Malay A.D."/>
            <person name="Moran D.A.P."/>
            <person name="Tomita M."/>
            <person name="Numata K."/>
            <person name="Arakawa K."/>
        </authorList>
    </citation>
    <scope>NUCLEOTIDE SEQUENCE</scope>
</reference>
<keyword evidence="15" id="KW-0249">Electron transport</keyword>
<dbReference type="InterPro" id="IPR001949">
    <property type="entry name" value="NADH-UbQ_OxRdtase_51kDa_CS"/>
</dbReference>
<evidence type="ECO:0000256" key="6">
    <source>
        <dbReference type="ARBA" id="ARBA00022630"/>
    </source>
</evidence>
<dbReference type="PANTHER" id="PTHR11780:SF10">
    <property type="entry name" value="NADH DEHYDROGENASE [UBIQUINONE] FLAVOPROTEIN 1, MITOCHONDRIAL"/>
    <property type="match status" value="1"/>
</dbReference>
<comment type="similarity">
    <text evidence="3 15">Belongs to the complex I 51 kDa subunit family.</text>
</comment>
<dbReference type="InterPro" id="IPR054765">
    <property type="entry name" value="SLBB_dom"/>
</dbReference>
<gene>
    <name evidence="17" type="primary">NDUFV1</name>
    <name evidence="17" type="ORF">TNCT_19871</name>
</gene>
<dbReference type="FunFam" id="3.10.20.600:FF:000001">
    <property type="entry name" value="NADH dehydrogenase [ubiquinone] flavoprotein 1, mitochondrial"/>
    <property type="match status" value="1"/>
</dbReference>
<keyword evidence="15" id="KW-0809">Transit peptide</keyword>
<evidence type="ECO:0000256" key="3">
    <source>
        <dbReference type="ARBA" id="ARBA00007523"/>
    </source>
</evidence>
<dbReference type="Pfam" id="PF10589">
    <property type="entry name" value="NADH_4Fe-4S"/>
    <property type="match status" value="1"/>
</dbReference>
<dbReference type="Gene3D" id="1.20.1440.230">
    <property type="entry name" value="NADH-ubiquinone oxidoreductase 51kDa subunit, iron-sulphur binding domain"/>
    <property type="match status" value="1"/>
</dbReference>
<evidence type="ECO:0000256" key="8">
    <source>
        <dbReference type="ARBA" id="ARBA00022723"/>
    </source>
</evidence>
<keyword evidence="5 15" id="KW-0004">4Fe-4S</keyword>
<comment type="caution">
    <text evidence="17">The sequence shown here is derived from an EMBL/GenBank/DDBJ whole genome shotgun (WGS) entry which is preliminary data.</text>
</comment>
<dbReference type="FunFam" id="3.40.50.11540:FF:000001">
    <property type="entry name" value="NADH dehydrogenase [ubiquinone] flavoprotein 1, mitochondrial"/>
    <property type="match status" value="1"/>
</dbReference>
<name>A0A8X6LSM6_TRICU</name>
<dbReference type="FunFam" id="1.20.1440.230:FF:000001">
    <property type="entry name" value="Mitochondrial NADH dehydrogenase flavoprotein 1"/>
    <property type="match status" value="1"/>
</dbReference>
<dbReference type="Proteomes" id="UP000887116">
    <property type="component" value="Unassembled WGS sequence"/>
</dbReference>
<organism evidence="17 18">
    <name type="scientific">Trichonephila clavata</name>
    <name type="common">Joro spider</name>
    <name type="synonym">Nephila clavata</name>
    <dbReference type="NCBI Taxonomy" id="2740835"/>
    <lineage>
        <taxon>Eukaryota</taxon>
        <taxon>Metazoa</taxon>
        <taxon>Ecdysozoa</taxon>
        <taxon>Arthropoda</taxon>
        <taxon>Chelicerata</taxon>
        <taxon>Arachnida</taxon>
        <taxon>Araneae</taxon>
        <taxon>Araneomorphae</taxon>
        <taxon>Entelegynae</taxon>
        <taxon>Araneoidea</taxon>
        <taxon>Nephilidae</taxon>
        <taxon>Trichonephila</taxon>
    </lineage>
</organism>
<evidence type="ECO:0000313" key="17">
    <source>
        <dbReference type="EMBL" id="GFR19192.1"/>
    </source>
</evidence>
<evidence type="ECO:0000259" key="16">
    <source>
        <dbReference type="SMART" id="SM00928"/>
    </source>
</evidence>
<comment type="cofactor">
    <cofactor evidence="2 15">
        <name>[4Fe-4S] cluster</name>
        <dbReference type="ChEBI" id="CHEBI:49883"/>
    </cofactor>
</comment>
<dbReference type="NCBIfam" id="NF010120">
    <property type="entry name" value="PRK13596.1"/>
    <property type="match status" value="1"/>
</dbReference>
<dbReference type="GO" id="GO:0005743">
    <property type="term" value="C:mitochondrial inner membrane"/>
    <property type="evidence" value="ECO:0007669"/>
    <property type="project" value="UniProtKB-SubCell"/>
</dbReference>
<dbReference type="GO" id="GO:0046872">
    <property type="term" value="F:metal ion binding"/>
    <property type="evidence" value="ECO:0007669"/>
    <property type="project" value="UniProtKB-KW"/>
</dbReference>
<evidence type="ECO:0000256" key="7">
    <source>
        <dbReference type="ARBA" id="ARBA00022643"/>
    </source>
</evidence>
<proteinExistence type="inferred from homology"/>
<dbReference type="EC" id="7.1.1.2" evidence="15"/>
<dbReference type="SUPFAM" id="SSF142019">
    <property type="entry name" value="Nqo1 FMN-binding domain-like"/>
    <property type="match status" value="1"/>
</dbReference>
<protein>
    <recommendedName>
        <fullName evidence="4 15">NADH dehydrogenase [ubiquinone] flavoprotein 1, mitochondrial</fullName>
        <ecNumber evidence="15">7.1.1.2</ecNumber>
    </recommendedName>
</protein>
<keyword evidence="15" id="KW-0472">Membrane</keyword>
<evidence type="ECO:0000256" key="15">
    <source>
        <dbReference type="RuleBase" id="RU364066"/>
    </source>
</evidence>
<evidence type="ECO:0000256" key="5">
    <source>
        <dbReference type="ARBA" id="ARBA00022485"/>
    </source>
</evidence>
<dbReference type="PROSITE" id="PS00644">
    <property type="entry name" value="COMPLEX1_51K_1"/>
    <property type="match status" value="1"/>
</dbReference>
<keyword evidence="15" id="KW-0813">Transport</keyword>
<keyword evidence="18" id="KW-1185">Reference proteome</keyword>
<keyword evidence="11 15" id="KW-0411">Iron-sulfur</keyword>
<dbReference type="GO" id="GO:0010181">
    <property type="term" value="F:FMN binding"/>
    <property type="evidence" value="ECO:0007669"/>
    <property type="project" value="InterPro"/>
</dbReference>
<dbReference type="SUPFAM" id="SSF140490">
    <property type="entry name" value="Nqo1C-terminal domain-like"/>
    <property type="match status" value="1"/>
</dbReference>
<keyword evidence="6 15" id="KW-0285">Flavoprotein</keyword>
<evidence type="ECO:0000256" key="14">
    <source>
        <dbReference type="ARBA" id="ARBA00048769"/>
    </source>
</evidence>
<dbReference type="GO" id="GO:0051539">
    <property type="term" value="F:4 iron, 4 sulfur cluster binding"/>
    <property type="evidence" value="ECO:0007669"/>
    <property type="project" value="UniProtKB-UniRule"/>
</dbReference>
<comment type="cofactor">
    <cofactor evidence="1 15">
        <name>FMN</name>
        <dbReference type="ChEBI" id="CHEBI:58210"/>
    </cofactor>
</comment>
<dbReference type="Pfam" id="PF01512">
    <property type="entry name" value="Complex1_51K"/>
    <property type="match status" value="1"/>
</dbReference>
<dbReference type="GO" id="GO:0008137">
    <property type="term" value="F:NADH dehydrogenase (ubiquinone) activity"/>
    <property type="evidence" value="ECO:0007669"/>
    <property type="project" value="UniProtKB-EC"/>
</dbReference>
<dbReference type="InterPro" id="IPR011538">
    <property type="entry name" value="Nuo51_FMN-bd"/>
</dbReference>
<dbReference type="SUPFAM" id="SSF142984">
    <property type="entry name" value="Nqo1 middle domain-like"/>
    <property type="match status" value="1"/>
</dbReference>
<evidence type="ECO:0000256" key="4">
    <source>
        <dbReference type="ARBA" id="ARBA00022402"/>
    </source>
</evidence>
<dbReference type="InterPro" id="IPR050837">
    <property type="entry name" value="ComplexI_51kDa_subunit"/>
</dbReference>
<evidence type="ECO:0000256" key="10">
    <source>
        <dbReference type="ARBA" id="ARBA00023004"/>
    </source>
</evidence>
<dbReference type="SMART" id="SM00928">
    <property type="entry name" value="NADH_4Fe-4S"/>
    <property type="match status" value="1"/>
</dbReference>
<dbReference type="InterPro" id="IPR037207">
    <property type="entry name" value="Nuop51_4Fe4S-bd_sf"/>
</dbReference>
<dbReference type="Gene3D" id="3.40.50.11540">
    <property type="entry name" value="NADH-ubiquinone oxidoreductase 51kDa subunit"/>
    <property type="match status" value="1"/>
</dbReference>
<evidence type="ECO:0000313" key="18">
    <source>
        <dbReference type="Proteomes" id="UP000887116"/>
    </source>
</evidence>
<evidence type="ECO:0000256" key="2">
    <source>
        <dbReference type="ARBA" id="ARBA00001966"/>
    </source>
</evidence>
<dbReference type="OrthoDB" id="42889at2759"/>
<comment type="function">
    <text evidence="15">Core subunit of the mitochondrial membrane respiratory chain NADH dehydrogenase (Complex I) which catalyzes electron transfer from NADH through the respiratory chain, using ubiquinone as an electron acceptor. Essential for the catalytic activity and assembly of complex I.</text>
</comment>
<keyword evidence="7 15" id="KW-0288">FMN</keyword>
<evidence type="ECO:0000256" key="1">
    <source>
        <dbReference type="ARBA" id="ARBA00001917"/>
    </source>
</evidence>
<evidence type="ECO:0000256" key="12">
    <source>
        <dbReference type="ARBA" id="ARBA00023027"/>
    </source>
</evidence>
<keyword evidence="15" id="KW-0679">Respiratory chain</keyword>
<dbReference type="InterPro" id="IPR019575">
    <property type="entry name" value="Nuop51_4Fe4S-bd"/>
</dbReference>
<dbReference type="Pfam" id="PF22461">
    <property type="entry name" value="SLBB_2"/>
    <property type="match status" value="1"/>
</dbReference>
<keyword evidence="10 15" id="KW-0408">Iron</keyword>
<keyword evidence="15" id="KW-0496">Mitochondrion</keyword>
<sequence>MATGSRLVLSSVLYKGYCNPGALSALVRWNSTEAPTKTKFGPLKDQDRIFTNLYGRHDWKLKGALARGDWYKTKEILVKGVDWILKEIKDSGLRGRGGAGFPTGMKWGFMNKPSDGRPKYLVVNADEGEPGTCKDREIMRHDPHKLVEGCLVAGRAMGARAAYIYIRGEFYNEASNLQVAIKEAYEAGFLGRNACGSGYDFDVFVHRGAGAYICGEETALIESLEGKQGKPRLKPPFPADVGVFGCPTTVANVETVAVAPTICRRGGSWFASFGRPRNSGTKLFNISGHVNHPCTVEEEMSIPLKELIERHAGGVLGGWDNLLGIIPGGSSTPVIPKKVCEDVLMDFDGLVAAQTALGTAAIIVMNKQTDIIKAIARLIEFYKHESCGQCTPCREGVGWMYKIMNRFVEGSAQVDEINMLYEISKQIEGHTICALGDGAAWPVQGLIRHFRPLIEERMKDYAASNKKTIKASA</sequence>
<dbReference type="PROSITE" id="PS00645">
    <property type="entry name" value="COMPLEX1_51K_2"/>
    <property type="match status" value="1"/>
</dbReference>
<keyword evidence="15" id="KW-0999">Mitochondrion inner membrane</keyword>
<dbReference type="EMBL" id="BMAO01027715">
    <property type="protein sequence ID" value="GFR19192.1"/>
    <property type="molecule type" value="Genomic_DNA"/>
</dbReference>
<dbReference type="InterPro" id="IPR037225">
    <property type="entry name" value="Nuo51_FMN-bd_sf"/>
</dbReference>
<comment type="subcellular location">
    <subcellularLocation>
        <location evidence="15">Mitochondrion inner membrane</location>
        <topology evidence="15">Peripheral membrane protein</topology>
        <orientation evidence="15">Matrix side</orientation>
    </subcellularLocation>
</comment>
<accession>A0A8X6LSM6</accession>
<feature type="domain" description="NADH-ubiquinone oxidoreductase 51kDa subunit iron-sulphur binding" evidence="16">
    <location>
        <begin position="372"/>
        <end position="417"/>
    </location>
</feature>
<keyword evidence="9" id="KW-1278">Translocase</keyword>
<dbReference type="InterPro" id="IPR011537">
    <property type="entry name" value="NADH-UbQ_OxRdtase_suF"/>
</dbReference>
<dbReference type="PANTHER" id="PTHR11780">
    <property type="entry name" value="NADH-UBIQUINONE OXIDOREDUCTASE FLAVOPROTEIN 1 NDUFV1"/>
    <property type="match status" value="1"/>
</dbReference>
<dbReference type="GO" id="GO:0051287">
    <property type="term" value="F:NAD binding"/>
    <property type="evidence" value="ECO:0007669"/>
    <property type="project" value="UniProtKB-UniRule"/>
</dbReference>
<dbReference type="Gene3D" id="3.10.20.600">
    <property type="match status" value="1"/>
</dbReference>